<feature type="domain" description="Methyltransferase" evidence="1">
    <location>
        <begin position="41"/>
        <end position="125"/>
    </location>
</feature>
<sequence>MKVTVLMRARDGWTQPLAVAEWTAAATPVERTLLASLRGPVLDLGCGPGRLVVALAERGVPALGVDASGQAVDQARARGATALRHSVFDPLPGEGRWRSVLLLDGNVGIGGAPVQLLRRVARLLSGDGRAVVETAPPGAGSWAGEARLERDGEVSGWFPWARLAADDLARVAAAAGLRPSGWHVAAGRWFVRLGRVSA</sequence>
<dbReference type="GO" id="GO:0008168">
    <property type="term" value="F:methyltransferase activity"/>
    <property type="evidence" value="ECO:0007669"/>
    <property type="project" value="UniProtKB-KW"/>
</dbReference>
<keyword evidence="2" id="KW-0808">Transferase</keyword>
<dbReference type="Pfam" id="PF13649">
    <property type="entry name" value="Methyltransf_25"/>
    <property type="match status" value="1"/>
</dbReference>
<proteinExistence type="predicted"/>
<dbReference type="AlphaFoldDB" id="A0A2W2CBK0"/>
<name>A0A2W2CBK0_9ACTN</name>
<dbReference type="Gene3D" id="3.40.50.150">
    <property type="entry name" value="Vaccinia Virus protein VP39"/>
    <property type="match status" value="1"/>
</dbReference>
<organism evidence="2 3">
    <name type="scientific">Jiangella anatolica</name>
    <dbReference type="NCBI Taxonomy" id="2670374"/>
    <lineage>
        <taxon>Bacteria</taxon>
        <taxon>Bacillati</taxon>
        <taxon>Actinomycetota</taxon>
        <taxon>Actinomycetes</taxon>
        <taxon>Jiangellales</taxon>
        <taxon>Jiangellaceae</taxon>
        <taxon>Jiangella</taxon>
    </lineage>
</organism>
<evidence type="ECO:0000313" key="3">
    <source>
        <dbReference type="Proteomes" id="UP000248764"/>
    </source>
</evidence>
<reference evidence="2 3" key="1">
    <citation type="submission" date="2018-01" db="EMBL/GenBank/DDBJ databases">
        <title>Draft genome sequence of Jiangella sp. GTF31.</title>
        <authorList>
            <person name="Sahin N."/>
            <person name="Ay H."/>
            <person name="Saygin H."/>
        </authorList>
    </citation>
    <scope>NUCLEOTIDE SEQUENCE [LARGE SCALE GENOMIC DNA]</scope>
    <source>
        <strain evidence="2 3">GTF31</strain>
    </source>
</reference>
<dbReference type="Proteomes" id="UP000248764">
    <property type="component" value="Unassembled WGS sequence"/>
</dbReference>
<dbReference type="GO" id="GO:0032259">
    <property type="term" value="P:methylation"/>
    <property type="evidence" value="ECO:0007669"/>
    <property type="project" value="UniProtKB-KW"/>
</dbReference>
<dbReference type="EMBL" id="POTW01000007">
    <property type="protein sequence ID" value="PZF85569.1"/>
    <property type="molecule type" value="Genomic_DNA"/>
</dbReference>
<dbReference type="CDD" id="cd02440">
    <property type="entry name" value="AdoMet_MTases"/>
    <property type="match status" value="1"/>
</dbReference>
<keyword evidence="3" id="KW-1185">Reference proteome</keyword>
<dbReference type="InterPro" id="IPR041698">
    <property type="entry name" value="Methyltransf_25"/>
</dbReference>
<dbReference type="SUPFAM" id="SSF53335">
    <property type="entry name" value="S-adenosyl-L-methionine-dependent methyltransferases"/>
    <property type="match status" value="1"/>
</dbReference>
<evidence type="ECO:0000313" key="2">
    <source>
        <dbReference type="EMBL" id="PZF85569.1"/>
    </source>
</evidence>
<evidence type="ECO:0000259" key="1">
    <source>
        <dbReference type="Pfam" id="PF13649"/>
    </source>
</evidence>
<gene>
    <name evidence="2" type="ORF">C1I92_04150</name>
</gene>
<protein>
    <submittedName>
        <fullName evidence="2">SAM-dependent methyltransferase</fullName>
    </submittedName>
</protein>
<dbReference type="InterPro" id="IPR029063">
    <property type="entry name" value="SAM-dependent_MTases_sf"/>
</dbReference>
<comment type="caution">
    <text evidence="2">The sequence shown here is derived from an EMBL/GenBank/DDBJ whole genome shotgun (WGS) entry which is preliminary data.</text>
</comment>
<accession>A0A2W2CBK0</accession>
<keyword evidence="2" id="KW-0489">Methyltransferase</keyword>